<name>A0A4Y2J4L4_ARAVE</name>
<comment type="caution">
    <text evidence="1">The sequence shown here is derived from an EMBL/GenBank/DDBJ whole genome shotgun (WGS) entry which is preliminary data.</text>
</comment>
<dbReference type="OrthoDB" id="6432435at2759"/>
<evidence type="ECO:0000313" key="1">
    <source>
        <dbReference type="EMBL" id="GBM85163.1"/>
    </source>
</evidence>
<proteinExistence type="predicted"/>
<keyword evidence="2" id="KW-1185">Reference proteome</keyword>
<gene>
    <name evidence="1" type="ORF">AVEN_226223_1</name>
</gene>
<dbReference type="Pfam" id="PF05380">
    <property type="entry name" value="Peptidase_A17"/>
    <property type="match status" value="1"/>
</dbReference>
<dbReference type="EMBL" id="BGPR01003211">
    <property type="protein sequence ID" value="GBM85163.1"/>
    <property type="molecule type" value="Genomic_DNA"/>
</dbReference>
<reference evidence="1 2" key="1">
    <citation type="journal article" date="2019" name="Sci. Rep.">
        <title>Orb-weaving spider Araneus ventricosus genome elucidates the spidroin gene catalogue.</title>
        <authorList>
            <person name="Kono N."/>
            <person name="Nakamura H."/>
            <person name="Ohtoshi R."/>
            <person name="Moran D.A.P."/>
            <person name="Shinohara A."/>
            <person name="Yoshida Y."/>
            <person name="Fujiwara M."/>
            <person name="Mori M."/>
            <person name="Tomita M."/>
            <person name="Arakawa K."/>
        </authorList>
    </citation>
    <scope>NUCLEOTIDE SEQUENCE [LARGE SCALE GENOMIC DNA]</scope>
</reference>
<evidence type="ECO:0008006" key="3">
    <source>
        <dbReference type="Google" id="ProtNLM"/>
    </source>
</evidence>
<dbReference type="PANTHER" id="PTHR47331">
    <property type="entry name" value="PHD-TYPE DOMAIN-CONTAINING PROTEIN"/>
    <property type="match status" value="1"/>
</dbReference>
<dbReference type="InterPro" id="IPR008042">
    <property type="entry name" value="Retrotrans_Pao"/>
</dbReference>
<protein>
    <recommendedName>
        <fullName evidence="3">Peptidase aspartic putative domain-containing protein</fullName>
    </recommendedName>
</protein>
<accession>A0A4Y2J4L4</accession>
<sequence length="332" mass="37882">MTEDPGFLIKKKRAALRTAVTKCIQQLEKEFKKNEPDDGEVEELLEHLSEKFESLKVVDRECENLYKPAEIDKEKRHHDILCFSSNNSAKESKEKIATDEDTTLSNSSRSKEVLLQTLVVCIKGKRSDTFVKVILDTVARETTIKVHGRGSRSISIRDLLRVVFGTSSSPFLLGATLEHHLKEVTGHLKVTAQKLLESFYVDNCETSVDNDEHLGIVILEWREILSPAKFNLRGWEHTSVSTGEKRTILEEEKKVPVLGLIWKPNKDTLSVNWEETSKIKETPITKRKILSAVHRIFDPIGFICPVTLKPKILLHECWKLGVTWETELPFSI</sequence>
<dbReference type="Proteomes" id="UP000499080">
    <property type="component" value="Unassembled WGS sequence"/>
</dbReference>
<organism evidence="1 2">
    <name type="scientific">Araneus ventricosus</name>
    <name type="common">Orbweaver spider</name>
    <name type="synonym">Epeira ventricosa</name>
    <dbReference type="NCBI Taxonomy" id="182803"/>
    <lineage>
        <taxon>Eukaryota</taxon>
        <taxon>Metazoa</taxon>
        <taxon>Ecdysozoa</taxon>
        <taxon>Arthropoda</taxon>
        <taxon>Chelicerata</taxon>
        <taxon>Arachnida</taxon>
        <taxon>Araneae</taxon>
        <taxon>Araneomorphae</taxon>
        <taxon>Entelegynae</taxon>
        <taxon>Araneoidea</taxon>
        <taxon>Araneidae</taxon>
        <taxon>Araneus</taxon>
    </lineage>
</organism>
<dbReference type="AlphaFoldDB" id="A0A4Y2J4L4"/>
<evidence type="ECO:0000313" key="2">
    <source>
        <dbReference type="Proteomes" id="UP000499080"/>
    </source>
</evidence>